<accession>A0A917HCK4</accession>
<dbReference type="EMBL" id="BMGT01000002">
    <property type="protein sequence ID" value="GGG74716.1"/>
    <property type="molecule type" value="Genomic_DNA"/>
</dbReference>
<reference evidence="5" key="1">
    <citation type="journal article" date="2014" name="Int. J. Syst. Evol. Microbiol.">
        <title>Complete genome sequence of Corynebacterium casei LMG S-19264T (=DSM 44701T), isolated from a smear-ripened cheese.</title>
        <authorList>
            <consortium name="US DOE Joint Genome Institute (JGI-PGF)"/>
            <person name="Walter F."/>
            <person name="Albersmeier A."/>
            <person name="Kalinowski J."/>
            <person name="Ruckert C."/>
        </authorList>
    </citation>
    <scope>NUCLEOTIDE SEQUENCE</scope>
    <source>
        <strain evidence="5">CGMCC 1.12997</strain>
    </source>
</reference>
<reference evidence="5" key="2">
    <citation type="submission" date="2020-09" db="EMBL/GenBank/DDBJ databases">
        <authorList>
            <person name="Sun Q."/>
            <person name="Zhou Y."/>
        </authorList>
    </citation>
    <scope>NUCLEOTIDE SEQUENCE</scope>
    <source>
        <strain evidence="5">CGMCC 1.12997</strain>
    </source>
</reference>
<comment type="caution">
    <text evidence="5">The sequence shown here is derived from an EMBL/GenBank/DDBJ whole genome shotgun (WGS) entry which is preliminary data.</text>
</comment>
<dbReference type="GO" id="GO:0005975">
    <property type="term" value="P:carbohydrate metabolic process"/>
    <property type="evidence" value="ECO:0007669"/>
    <property type="project" value="InterPro"/>
</dbReference>
<dbReference type="InterPro" id="IPR049174">
    <property type="entry name" value="Beta-AFase-like"/>
</dbReference>
<feature type="domain" description="Non-reducing end beta-L-arabinofuranosidase-like GH127 catalytic" evidence="2">
    <location>
        <begin position="77"/>
        <end position="467"/>
    </location>
</feature>
<dbReference type="PANTHER" id="PTHR43465:SF2">
    <property type="entry name" value="DUF1680 DOMAIN PROTEIN (AFU_ORTHOLOGUE AFUA_1G08910)"/>
    <property type="match status" value="1"/>
</dbReference>
<sequence length="698" mass="77848">MNPGLSRRKFIASAAVSMVPSAVAMAQPKGKGLMAMLAGETSAAAPKETLKADWKDAGVIDLSNSPYAKLKTVPIRAVRIKDGFWAQRRKTNITSSIPSMHDELLAHGRMDNFLRLQGKSTEPQKGPVYSDSDIYKWTEAVGFQLQNNDQSELRRTTDTMIREVVAVQEPSGYLNTYFNGDRKPLRMQYDTQTTGHELYCIGHMLQGAIAYYRATGDPTLLDAGIRFVNDFLIPNYGPGANQKEIVSGHPEIEMSLIELSRTTGDRRYVDLAGYILHGDPRIPLRPQQIVYMYCGIPFTSRTKLEGHAVRCMYACCGATDYYLETGDQAYWKTLNMLWDDLNAHQLYVTGGVGARAAGEAFGDAYELPNAQAYGESCAAIGNMMWNWRMLSATGDAKFTDVMERALYNGINSGMSLDGTTYCYRNPLAFDPSGESRDRHLVDGKIRNAWYDTTCCPPNLERTFASLSGYFYSTSQDGVYVHLYDNSEMNWHLNDGTPVKVAQETNYPWSGDVKITVSPAKPGEFVMYVRVPGWSKKNSVKVNGKEFAGAKPGEYLAIRRQWAENDTIDLSFDMTTHLLKANPAVTEDRGRVAFQRGPIVFCMEHLDQADHNAGMNLAGYIVRLDGETTTHFEPELLNGVMMLSHPAMLSDISSDTGLYFSAATPKPKETATTIRLIPYYAWANRDPASMQVWIPYRDA</sequence>
<dbReference type="InterPro" id="IPR049049">
    <property type="entry name" value="Beta-AFase-like_GH127_C"/>
</dbReference>
<evidence type="ECO:0008006" key="7">
    <source>
        <dbReference type="Google" id="ProtNLM"/>
    </source>
</evidence>
<keyword evidence="1" id="KW-0732">Signal</keyword>
<organism evidence="5 6">
    <name type="scientific">Edaphobacter dinghuensis</name>
    <dbReference type="NCBI Taxonomy" id="1560005"/>
    <lineage>
        <taxon>Bacteria</taxon>
        <taxon>Pseudomonadati</taxon>
        <taxon>Acidobacteriota</taxon>
        <taxon>Terriglobia</taxon>
        <taxon>Terriglobales</taxon>
        <taxon>Acidobacteriaceae</taxon>
        <taxon>Edaphobacter</taxon>
    </lineage>
</organism>
<evidence type="ECO:0000313" key="5">
    <source>
        <dbReference type="EMBL" id="GGG74716.1"/>
    </source>
</evidence>
<name>A0A917HCK4_9BACT</name>
<evidence type="ECO:0000313" key="6">
    <source>
        <dbReference type="Proteomes" id="UP000647241"/>
    </source>
</evidence>
<dbReference type="Proteomes" id="UP000647241">
    <property type="component" value="Unassembled WGS sequence"/>
</dbReference>
<evidence type="ECO:0000256" key="1">
    <source>
        <dbReference type="SAM" id="SignalP"/>
    </source>
</evidence>
<proteinExistence type="predicted"/>
<evidence type="ECO:0000259" key="3">
    <source>
        <dbReference type="Pfam" id="PF20736"/>
    </source>
</evidence>
<feature type="domain" description="Non-reducing end beta-L-arabinofuranosidase-like GH127 C-terminal" evidence="4">
    <location>
        <begin position="577"/>
        <end position="694"/>
    </location>
</feature>
<gene>
    <name evidence="5" type="ORF">GCM10011585_16820</name>
</gene>
<evidence type="ECO:0000259" key="2">
    <source>
        <dbReference type="Pfam" id="PF07944"/>
    </source>
</evidence>
<protein>
    <recommendedName>
        <fullName evidence="7">Glycoside hydrolase family 127 protein</fullName>
    </recommendedName>
</protein>
<dbReference type="Pfam" id="PF20737">
    <property type="entry name" value="Glyco_hydro127C"/>
    <property type="match status" value="1"/>
</dbReference>
<dbReference type="PANTHER" id="PTHR43465">
    <property type="entry name" value="DUF1680 DOMAIN PROTEIN (AFU_ORTHOLOGUE AFUA_1G08910)"/>
    <property type="match status" value="1"/>
</dbReference>
<dbReference type="InterPro" id="IPR008928">
    <property type="entry name" value="6-hairpin_glycosidase_sf"/>
</dbReference>
<feature type="domain" description="Non-reducing end beta-L-arabinofuranosidase-like GH127 middle" evidence="3">
    <location>
        <begin position="477"/>
        <end position="573"/>
    </location>
</feature>
<evidence type="ECO:0000259" key="4">
    <source>
        <dbReference type="Pfam" id="PF20737"/>
    </source>
</evidence>
<dbReference type="InterPro" id="IPR012878">
    <property type="entry name" value="Beta-AFase-like_GH127_cat"/>
</dbReference>
<dbReference type="RefSeq" id="WP_188553712.1">
    <property type="nucleotide sequence ID" value="NZ_BMGT01000002.1"/>
</dbReference>
<feature type="signal peptide" evidence="1">
    <location>
        <begin position="1"/>
        <end position="26"/>
    </location>
</feature>
<keyword evidence="6" id="KW-1185">Reference proteome</keyword>
<dbReference type="AlphaFoldDB" id="A0A917HCK4"/>
<dbReference type="Pfam" id="PF07944">
    <property type="entry name" value="Beta-AFase-like_GH127_cat"/>
    <property type="match status" value="1"/>
</dbReference>
<dbReference type="InterPro" id="IPR049046">
    <property type="entry name" value="Beta-AFase-like_GH127_middle"/>
</dbReference>
<dbReference type="Pfam" id="PF20736">
    <property type="entry name" value="Glyco_hydro127M"/>
    <property type="match status" value="1"/>
</dbReference>
<feature type="chain" id="PRO_5037046305" description="Glycoside hydrolase family 127 protein" evidence="1">
    <location>
        <begin position="27"/>
        <end position="698"/>
    </location>
</feature>
<dbReference type="SUPFAM" id="SSF48208">
    <property type="entry name" value="Six-hairpin glycosidases"/>
    <property type="match status" value="1"/>
</dbReference>